<dbReference type="OrthoDB" id="446173at2759"/>
<dbReference type="PROSITE" id="PS50092">
    <property type="entry name" value="TSP1"/>
    <property type="match status" value="2"/>
</dbReference>
<accession>A0A8S4NCB8</accession>
<feature type="region of interest" description="Disordered" evidence="6">
    <location>
        <begin position="170"/>
        <end position="276"/>
    </location>
</feature>
<dbReference type="AlphaFoldDB" id="A0A8S4NCB8"/>
<evidence type="ECO:0000256" key="6">
    <source>
        <dbReference type="SAM" id="MobiDB-lite"/>
    </source>
</evidence>
<keyword evidence="5" id="KW-1015">Disulfide bond</keyword>
<dbReference type="InterPro" id="IPR052065">
    <property type="entry name" value="Compl_asym_regulator"/>
</dbReference>
<comment type="caution">
    <text evidence="7">The sequence shown here is derived from an EMBL/GenBank/DDBJ whole genome shotgun (WGS) entry which is preliminary data.</text>
</comment>
<evidence type="ECO:0000313" key="8">
    <source>
        <dbReference type="Proteomes" id="UP000749559"/>
    </source>
</evidence>
<dbReference type="PANTHER" id="PTHR22906:SF43">
    <property type="entry name" value="PROPERDIN"/>
    <property type="match status" value="1"/>
</dbReference>
<evidence type="ECO:0000256" key="3">
    <source>
        <dbReference type="ARBA" id="ARBA00022729"/>
    </source>
</evidence>
<gene>
    <name evidence="7" type="ORF">OFUS_LOCUS6004</name>
</gene>
<keyword evidence="2" id="KW-0964">Secreted</keyword>
<dbReference type="Proteomes" id="UP000749559">
    <property type="component" value="Unassembled WGS sequence"/>
</dbReference>
<dbReference type="SUPFAM" id="SSF82895">
    <property type="entry name" value="TSP-1 type 1 repeat"/>
    <property type="match status" value="2"/>
</dbReference>
<name>A0A8S4NCB8_OWEFU</name>
<dbReference type="SMART" id="SM00209">
    <property type="entry name" value="TSP1"/>
    <property type="match status" value="2"/>
</dbReference>
<evidence type="ECO:0000313" key="7">
    <source>
        <dbReference type="EMBL" id="CAH1779171.1"/>
    </source>
</evidence>
<organism evidence="7 8">
    <name type="scientific">Owenia fusiformis</name>
    <name type="common">Polychaete worm</name>
    <dbReference type="NCBI Taxonomy" id="6347"/>
    <lineage>
        <taxon>Eukaryota</taxon>
        <taxon>Metazoa</taxon>
        <taxon>Spiralia</taxon>
        <taxon>Lophotrochozoa</taxon>
        <taxon>Annelida</taxon>
        <taxon>Polychaeta</taxon>
        <taxon>Sedentaria</taxon>
        <taxon>Canalipalpata</taxon>
        <taxon>Sabellida</taxon>
        <taxon>Oweniida</taxon>
        <taxon>Oweniidae</taxon>
        <taxon>Owenia</taxon>
    </lineage>
</organism>
<feature type="non-terminal residue" evidence="7">
    <location>
        <position position="487"/>
    </location>
</feature>
<evidence type="ECO:0000256" key="2">
    <source>
        <dbReference type="ARBA" id="ARBA00022525"/>
    </source>
</evidence>
<keyword evidence="3" id="KW-0732">Signal</keyword>
<reference evidence="7" key="1">
    <citation type="submission" date="2022-03" db="EMBL/GenBank/DDBJ databases">
        <authorList>
            <person name="Martin C."/>
        </authorList>
    </citation>
    <scope>NUCLEOTIDE SEQUENCE</scope>
</reference>
<sequence length="487" mass="52503">RLCNSPEPQYGGSQCITVEGVEQLEESQVETCNTQPCPIDGGWGNWTVFEDCSQTCNGGIQSRSRACNNPSPEFGGKMCVDSEGVPTLDESETRICNTQLCPINGGWGDWSVGSCTVSCGGGTSTSVRYCDKPKPAFGGEDCLSLDGTRLSEETNTIPCNEFRCPQLATTEKPVDTTGPNDVTEIPLPPGYQDDPDAQILPPLPGDELGDDPGSVVDIPPRERQASEPLSDSVAPVDLPRRRRPVAEPLSDKGARLDGGLGDDDALNEPVQASEGDTNLLQKDVVYGDPHIAETVIGGTETICYDVKGKAHTKYRLLTETASSTEVDISMATNRGKEAMLVESVDIRTESMDISVKLNKKSTGELLYTTKQKSGKTDVSITLSEDKRALVIHIGKFMVELAGKHTHILISITDLHYIDGVAGGIMGDVLNSVASIADGQLRLNNGKTLDVQKWRQLVHGNSDLADVVLSCWRIKGSRKLFNIDDYEV</sequence>
<keyword evidence="4" id="KW-0677">Repeat</keyword>
<evidence type="ECO:0000256" key="4">
    <source>
        <dbReference type="ARBA" id="ARBA00022737"/>
    </source>
</evidence>
<dbReference type="Gene3D" id="2.20.100.10">
    <property type="entry name" value="Thrombospondin type-1 (TSP1) repeat"/>
    <property type="match status" value="2"/>
</dbReference>
<dbReference type="InterPro" id="IPR036383">
    <property type="entry name" value="TSP1_rpt_sf"/>
</dbReference>
<proteinExistence type="predicted"/>
<protein>
    <submittedName>
        <fullName evidence="7">Uncharacterized protein</fullName>
    </submittedName>
</protein>
<evidence type="ECO:0000256" key="5">
    <source>
        <dbReference type="ARBA" id="ARBA00023157"/>
    </source>
</evidence>
<dbReference type="EMBL" id="CAIIXF020000003">
    <property type="protein sequence ID" value="CAH1779171.1"/>
    <property type="molecule type" value="Genomic_DNA"/>
</dbReference>
<evidence type="ECO:0000256" key="1">
    <source>
        <dbReference type="ARBA" id="ARBA00004613"/>
    </source>
</evidence>
<keyword evidence="8" id="KW-1185">Reference proteome</keyword>
<dbReference type="InterPro" id="IPR000884">
    <property type="entry name" value="TSP1_rpt"/>
</dbReference>
<dbReference type="Pfam" id="PF00090">
    <property type="entry name" value="TSP_1"/>
    <property type="match status" value="2"/>
</dbReference>
<comment type="subcellular location">
    <subcellularLocation>
        <location evidence="1">Secreted</location>
    </subcellularLocation>
</comment>
<dbReference type="PANTHER" id="PTHR22906">
    <property type="entry name" value="PROPERDIN"/>
    <property type="match status" value="1"/>
</dbReference>
<dbReference type="FunFam" id="2.20.100.10:FF:000001">
    <property type="entry name" value="semaphorin-5A isoform X1"/>
    <property type="match status" value="1"/>
</dbReference>